<evidence type="ECO:0000313" key="4">
    <source>
        <dbReference type="EMBL" id="MFB9057955.1"/>
    </source>
</evidence>
<feature type="domain" description="N-acetyltransferase" evidence="3">
    <location>
        <begin position="3"/>
        <end position="141"/>
    </location>
</feature>
<dbReference type="PROSITE" id="PS51186">
    <property type="entry name" value="GNAT"/>
    <property type="match status" value="1"/>
</dbReference>
<gene>
    <name evidence="4" type="ORF">ACFFU9_14510</name>
</gene>
<dbReference type="Pfam" id="PF00583">
    <property type="entry name" value="Acetyltransf_1"/>
    <property type="match status" value="1"/>
</dbReference>
<proteinExistence type="predicted"/>
<dbReference type="Gene3D" id="3.40.630.30">
    <property type="match status" value="1"/>
</dbReference>
<organism evidence="4 5">
    <name type="scientific">Mariniflexile ostreae</name>
    <dbReference type="NCBI Taxonomy" id="1520892"/>
    <lineage>
        <taxon>Bacteria</taxon>
        <taxon>Pseudomonadati</taxon>
        <taxon>Bacteroidota</taxon>
        <taxon>Flavobacteriia</taxon>
        <taxon>Flavobacteriales</taxon>
        <taxon>Flavobacteriaceae</taxon>
        <taxon>Mariniflexile</taxon>
    </lineage>
</organism>
<keyword evidence="2" id="KW-0012">Acyltransferase</keyword>
<evidence type="ECO:0000313" key="5">
    <source>
        <dbReference type="Proteomes" id="UP001589585"/>
    </source>
</evidence>
<evidence type="ECO:0000256" key="1">
    <source>
        <dbReference type="ARBA" id="ARBA00022679"/>
    </source>
</evidence>
<sequence length="141" mass="16662">MSFVFKIINKKDINIIIPLVQKLGREPISEAVLKIRFAEMVKQNYECAGIYEGERLIGVSGLWFCTRHYSGRSMELDHVYIEDGYRKKGLGQQFFKWLQNYAKEKNCEVAELNTYVANIQSHKFYYKEGFEILGFHFLKKF</sequence>
<dbReference type="InterPro" id="IPR051016">
    <property type="entry name" value="Diverse_Substrate_AcTransf"/>
</dbReference>
<dbReference type="SUPFAM" id="SSF55729">
    <property type="entry name" value="Acyl-CoA N-acyltransferases (Nat)"/>
    <property type="match status" value="1"/>
</dbReference>
<dbReference type="PANTHER" id="PTHR10545">
    <property type="entry name" value="DIAMINE N-ACETYLTRANSFERASE"/>
    <property type="match status" value="1"/>
</dbReference>
<dbReference type="PANTHER" id="PTHR10545:SF29">
    <property type="entry name" value="GH14572P-RELATED"/>
    <property type="match status" value="1"/>
</dbReference>
<dbReference type="Proteomes" id="UP001589585">
    <property type="component" value="Unassembled WGS sequence"/>
</dbReference>
<protein>
    <submittedName>
        <fullName evidence="4">GNAT family N-acetyltransferase</fullName>
    </submittedName>
</protein>
<comment type="caution">
    <text evidence="4">The sequence shown here is derived from an EMBL/GenBank/DDBJ whole genome shotgun (WGS) entry which is preliminary data.</text>
</comment>
<accession>A0ABV5FEV5</accession>
<dbReference type="RefSeq" id="WP_379862204.1">
    <property type="nucleotide sequence ID" value="NZ_JBHMFC010000103.1"/>
</dbReference>
<keyword evidence="1" id="KW-0808">Transferase</keyword>
<evidence type="ECO:0000256" key="2">
    <source>
        <dbReference type="ARBA" id="ARBA00023315"/>
    </source>
</evidence>
<dbReference type="InterPro" id="IPR000182">
    <property type="entry name" value="GNAT_dom"/>
</dbReference>
<evidence type="ECO:0000259" key="3">
    <source>
        <dbReference type="PROSITE" id="PS51186"/>
    </source>
</evidence>
<dbReference type="CDD" id="cd04301">
    <property type="entry name" value="NAT_SF"/>
    <property type="match status" value="1"/>
</dbReference>
<keyword evidence="5" id="KW-1185">Reference proteome</keyword>
<name>A0ABV5FEV5_9FLAO</name>
<dbReference type="EMBL" id="JBHMFC010000103">
    <property type="protein sequence ID" value="MFB9057955.1"/>
    <property type="molecule type" value="Genomic_DNA"/>
</dbReference>
<reference evidence="4 5" key="1">
    <citation type="submission" date="2024-09" db="EMBL/GenBank/DDBJ databases">
        <authorList>
            <person name="Sun Q."/>
            <person name="Mori K."/>
        </authorList>
    </citation>
    <scope>NUCLEOTIDE SEQUENCE [LARGE SCALE GENOMIC DNA]</scope>
    <source>
        <strain evidence="4 5">CECT 8622</strain>
    </source>
</reference>
<dbReference type="InterPro" id="IPR016181">
    <property type="entry name" value="Acyl_CoA_acyltransferase"/>
</dbReference>